<keyword evidence="2" id="KW-1185">Reference proteome</keyword>
<dbReference type="Proteomes" id="UP000422989">
    <property type="component" value="Chromosome"/>
</dbReference>
<evidence type="ECO:0000313" key="2">
    <source>
        <dbReference type="Proteomes" id="UP000422989"/>
    </source>
</evidence>
<dbReference type="EMBL" id="CP032550">
    <property type="protein sequence ID" value="QGU26762.1"/>
    <property type="molecule type" value="Genomic_DNA"/>
</dbReference>
<proteinExistence type="predicted"/>
<dbReference type="KEGG" id="moj:D7D94_03085"/>
<dbReference type="Pfam" id="PF19736">
    <property type="entry name" value="DUF6226"/>
    <property type="match status" value="1"/>
</dbReference>
<dbReference type="RefSeq" id="WP_156241165.1">
    <property type="nucleotide sequence ID" value="NZ_BAAAZL010000002.1"/>
</dbReference>
<dbReference type="InterPro" id="IPR045773">
    <property type="entry name" value="DUF6226"/>
</dbReference>
<organism evidence="1 2">
    <name type="scientific">Microbacterium oryzae</name>
    <dbReference type="NCBI Taxonomy" id="743009"/>
    <lineage>
        <taxon>Bacteria</taxon>
        <taxon>Bacillati</taxon>
        <taxon>Actinomycetota</taxon>
        <taxon>Actinomycetes</taxon>
        <taxon>Micrococcales</taxon>
        <taxon>Microbacteriaceae</taxon>
        <taxon>Microbacterium</taxon>
    </lineage>
</organism>
<accession>A0A6I6DPG6</accession>
<reference evidence="1 2" key="1">
    <citation type="submission" date="2018-09" db="EMBL/GenBank/DDBJ databases">
        <title>Whole genome sequencing of Microbacterium oryzae strain MB-10T.</title>
        <authorList>
            <person name="Das S.K."/>
        </authorList>
    </citation>
    <scope>NUCLEOTIDE SEQUENCE [LARGE SCALE GENOMIC DNA]</scope>
    <source>
        <strain evidence="1 2">MB-10</strain>
    </source>
</reference>
<name>A0A6I6DPG6_9MICO</name>
<dbReference type="AlphaFoldDB" id="A0A6I6DPG6"/>
<gene>
    <name evidence="1" type="ORF">D7D94_03085</name>
</gene>
<sequence length="235" mass="25897">MSLYVRPPIDAPVFHDADGQVIDYGNRWHGSPPEDTYSVDTHPERFAPLHTVAAALIAHLLETYDVEVEEGTETAADLLHPASHDVLRAVRLRPSDAACASLTLVFTAYPGIYMHAGLLHDFHYPVCGCDACDSDWQAEADDLEQQVLAVVAGNYRESVERGNRPWVEYAYTYPDGASSGRSRPEDLPEERLAAARHILHTLPEGWAPWPCSTPGSMISRAWLCSPRGEGSRACC</sequence>
<dbReference type="OrthoDB" id="3290597at2"/>
<evidence type="ECO:0000313" key="1">
    <source>
        <dbReference type="EMBL" id="QGU26762.1"/>
    </source>
</evidence>
<protein>
    <submittedName>
        <fullName evidence="1">Uncharacterized protein</fullName>
    </submittedName>
</protein>